<dbReference type="Proteomes" id="UP000319383">
    <property type="component" value="Chromosome"/>
</dbReference>
<reference evidence="9 10" key="1">
    <citation type="submission" date="2019-02" db="EMBL/GenBank/DDBJ databases">
        <title>Deep-cultivation of Planctomycetes and their phenomic and genomic characterization uncovers novel biology.</title>
        <authorList>
            <person name="Wiegand S."/>
            <person name="Jogler M."/>
            <person name="Boedeker C."/>
            <person name="Pinto D."/>
            <person name="Vollmers J."/>
            <person name="Rivas-Marin E."/>
            <person name="Kohn T."/>
            <person name="Peeters S.H."/>
            <person name="Heuer A."/>
            <person name="Rast P."/>
            <person name="Oberbeckmann S."/>
            <person name="Bunk B."/>
            <person name="Jeske O."/>
            <person name="Meyerdierks A."/>
            <person name="Storesund J.E."/>
            <person name="Kallscheuer N."/>
            <person name="Luecker S."/>
            <person name="Lage O.M."/>
            <person name="Pohl T."/>
            <person name="Merkel B.J."/>
            <person name="Hornburger P."/>
            <person name="Mueller R.-W."/>
            <person name="Bruemmer F."/>
            <person name="Labrenz M."/>
            <person name="Spormann A.M."/>
            <person name="Op den Camp H."/>
            <person name="Overmann J."/>
            <person name="Amann R."/>
            <person name="Jetten M.S.M."/>
            <person name="Mascher T."/>
            <person name="Medema M.H."/>
            <person name="Devos D.P."/>
            <person name="Kaster A.-K."/>
            <person name="Ovreas L."/>
            <person name="Rohde M."/>
            <person name="Galperin M.Y."/>
            <person name="Jogler C."/>
        </authorList>
    </citation>
    <scope>NUCLEOTIDE SEQUENCE [LARGE SCALE GENOMIC DNA]</scope>
    <source>
        <strain evidence="9 10">Mal52</strain>
    </source>
</reference>
<dbReference type="PANTHER" id="PTHR20854:SF4">
    <property type="entry name" value="INOSITOL-1-MONOPHOSPHATASE-RELATED"/>
    <property type="match status" value="1"/>
</dbReference>
<evidence type="ECO:0000256" key="6">
    <source>
        <dbReference type="ARBA" id="ARBA00022842"/>
    </source>
</evidence>
<name>A0A517ZWH1_9PLAN</name>
<sequence>MSETQFVDAAVRAARLAGAVLQEWADKFTVKHKSHAADLVTEADLAAQNVIYDALHGQFADHGFLGEEGLQHDGGASAYRWVIDPLDGTSNYVHGYPAYAVSIGLEHQDELIAGVIFDPNQDEMFTAAKGQGAALNGKPLQVSDTDQLSKSMLVASFPPGVQRDGPEIARFLNVLPQAQTIHRTGSAALNLAYIAAGRMEGYWSTSLKPWDMAAGVLIVREAGGQVTACNGQPWVLEDADLLVTNGTAIHAELIELLT</sequence>
<dbReference type="RefSeq" id="WP_145379342.1">
    <property type="nucleotide sequence ID" value="NZ_CP036276.1"/>
</dbReference>
<evidence type="ECO:0000256" key="7">
    <source>
        <dbReference type="PIRSR" id="PIRSR600760-2"/>
    </source>
</evidence>
<dbReference type="Gene3D" id="3.30.540.10">
    <property type="entry name" value="Fructose-1,6-Bisphosphatase, subunit A, domain 1"/>
    <property type="match status" value="1"/>
</dbReference>
<comment type="cofactor">
    <cofactor evidence="2 7 8">
        <name>Mg(2+)</name>
        <dbReference type="ChEBI" id="CHEBI:18420"/>
    </cofactor>
</comment>
<keyword evidence="5 8" id="KW-0378">Hydrolase</keyword>
<dbReference type="PROSITE" id="PS00629">
    <property type="entry name" value="IMP_1"/>
    <property type="match status" value="1"/>
</dbReference>
<protein>
    <recommendedName>
        <fullName evidence="8">Inositol-1-monophosphatase</fullName>
        <ecNumber evidence="8">3.1.3.25</ecNumber>
    </recommendedName>
</protein>
<evidence type="ECO:0000256" key="4">
    <source>
        <dbReference type="ARBA" id="ARBA00022723"/>
    </source>
</evidence>
<evidence type="ECO:0000256" key="8">
    <source>
        <dbReference type="RuleBase" id="RU364068"/>
    </source>
</evidence>
<dbReference type="InterPro" id="IPR033942">
    <property type="entry name" value="IMPase"/>
</dbReference>
<evidence type="ECO:0000256" key="2">
    <source>
        <dbReference type="ARBA" id="ARBA00001946"/>
    </source>
</evidence>
<dbReference type="InterPro" id="IPR000760">
    <property type="entry name" value="Inositol_monophosphatase-like"/>
</dbReference>
<dbReference type="Gene3D" id="3.40.190.80">
    <property type="match status" value="1"/>
</dbReference>
<dbReference type="KEGG" id="sdyn:Mal52_53360"/>
<feature type="binding site" evidence="7">
    <location>
        <position position="87"/>
    </location>
    <ligand>
        <name>Mg(2+)</name>
        <dbReference type="ChEBI" id="CHEBI:18420"/>
        <label>1</label>
        <note>catalytic</note>
    </ligand>
</feature>
<keyword evidence="6 7" id="KW-0460">Magnesium</keyword>
<comment type="catalytic activity">
    <reaction evidence="1 8">
        <text>a myo-inositol phosphate + H2O = myo-inositol + phosphate</text>
        <dbReference type="Rhea" id="RHEA:24056"/>
        <dbReference type="ChEBI" id="CHEBI:15377"/>
        <dbReference type="ChEBI" id="CHEBI:17268"/>
        <dbReference type="ChEBI" id="CHEBI:43474"/>
        <dbReference type="ChEBI" id="CHEBI:84139"/>
        <dbReference type="EC" id="3.1.3.25"/>
    </reaction>
</comment>
<dbReference type="GO" id="GO:0046854">
    <property type="term" value="P:phosphatidylinositol phosphate biosynthetic process"/>
    <property type="evidence" value="ECO:0007669"/>
    <property type="project" value="InterPro"/>
</dbReference>
<dbReference type="FunFam" id="3.30.540.10:FF:000003">
    <property type="entry name" value="Inositol-1-monophosphatase"/>
    <property type="match status" value="1"/>
</dbReference>
<evidence type="ECO:0000313" key="10">
    <source>
        <dbReference type="Proteomes" id="UP000319383"/>
    </source>
</evidence>
<dbReference type="GO" id="GO:0046872">
    <property type="term" value="F:metal ion binding"/>
    <property type="evidence" value="ECO:0007669"/>
    <property type="project" value="UniProtKB-KW"/>
</dbReference>
<comment type="similarity">
    <text evidence="3 8">Belongs to the inositol monophosphatase superfamily.</text>
</comment>
<dbReference type="PRINTS" id="PR00377">
    <property type="entry name" value="IMPHPHTASES"/>
</dbReference>
<dbReference type="InterPro" id="IPR020550">
    <property type="entry name" value="Inositol_monophosphatase_CS"/>
</dbReference>
<feature type="binding site" evidence="7">
    <location>
        <position position="86"/>
    </location>
    <ligand>
        <name>Mg(2+)</name>
        <dbReference type="ChEBI" id="CHEBI:18420"/>
        <label>1</label>
        <note>catalytic</note>
    </ligand>
</feature>
<dbReference type="PANTHER" id="PTHR20854">
    <property type="entry name" value="INOSITOL MONOPHOSPHATASE"/>
    <property type="match status" value="1"/>
</dbReference>
<feature type="binding site" evidence="7">
    <location>
        <position position="67"/>
    </location>
    <ligand>
        <name>Mg(2+)</name>
        <dbReference type="ChEBI" id="CHEBI:18420"/>
        <label>1</label>
        <note>catalytic</note>
    </ligand>
</feature>
<accession>A0A517ZWH1</accession>
<evidence type="ECO:0000256" key="5">
    <source>
        <dbReference type="ARBA" id="ARBA00022801"/>
    </source>
</evidence>
<dbReference type="EMBL" id="CP036276">
    <property type="protein sequence ID" value="QDU46814.1"/>
    <property type="molecule type" value="Genomic_DNA"/>
</dbReference>
<dbReference type="Pfam" id="PF00459">
    <property type="entry name" value="Inositol_P"/>
    <property type="match status" value="1"/>
</dbReference>
<keyword evidence="10" id="KW-1185">Reference proteome</keyword>
<feature type="binding site" evidence="7">
    <location>
        <position position="84"/>
    </location>
    <ligand>
        <name>Mg(2+)</name>
        <dbReference type="ChEBI" id="CHEBI:18420"/>
        <label>1</label>
        <note>catalytic</note>
    </ligand>
</feature>
<feature type="binding site" evidence="7">
    <location>
        <position position="211"/>
    </location>
    <ligand>
        <name>Mg(2+)</name>
        <dbReference type="ChEBI" id="CHEBI:18420"/>
        <label>1</label>
        <note>catalytic</note>
    </ligand>
</feature>
<proteinExistence type="inferred from homology"/>
<organism evidence="9 10">
    <name type="scientific">Symmachiella dynata</name>
    <dbReference type="NCBI Taxonomy" id="2527995"/>
    <lineage>
        <taxon>Bacteria</taxon>
        <taxon>Pseudomonadati</taxon>
        <taxon>Planctomycetota</taxon>
        <taxon>Planctomycetia</taxon>
        <taxon>Planctomycetales</taxon>
        <taxon>Planctomycetaceae</taxon>
        <taxon>Symmachiella</taxon>
    </lineage>
</organism>
<dbReference type="EC" id="3.1.3.25" evidence="8"/>
<dbReference type="CDD" id="cd01639">
    <property type="entry name" value="IMPase"/>
    <property type="match status" value="1"/>
</dbReference>
<gene>
    <name evidence="9" type="primary">suhB_2</name>
    <name evidence="9" type="ORF">Mal52_53360</name>
</gene>
<evidence type="ECO:0000256" key="3">
    <source>
        <dbReference type="ARBA" id="ARBA00009759"/>
    </source>
</evidence>
<evidence type="ECO:0000313" key="9">
    <source>
        <dbReference type="EMBL" id="QDU46814.1"/>
    </source>
</evidence>
<dbReference type="InterPro" id="IPR020583">
    <property type="entry name" value="Inositol_monoP_metal-BS"/>
</dbReference>
<dbReference type="SUPFAM" id="SSF56655">
    <property type="entry name" value="Carbohydrate phosphatase"/>
    <property type="match status" value="1"/>
</dbReference>
<dbReference type="PROSITE" id="PS00630">
    <property type="entry name" value="IMP_2"/>
    <property type="match status" value="1"/>
</dbReference>
<dbReference type="GO" id="GO:0008934">
    <property type="term" value="F:inositol monophosphate 1-phosphatase activity"/>
    <property type="evidence" value="ECO:0007669"/>
    <property type="project" value="InterPro"/>
</dbReference>
<dbReference type="AlphaFoldDB" id="A0A517ZWH1"/>
<dbReference type="GO" id="GO:0006020">
    <property type="term" value="P:inositol metabolic process"/>
    <property type="evidence" value="ECO:0007669"/>
    <property type="project" value="TreeGrafter"/>
</dbReference>
<evidence type="ECO:0000256" key="1">
    <source>
        <dbReference type="ARBA" id="ARBA00001033"/>
    </source>
</evidence>
<dbReference type="GO" id="GO:0007165">
    <property type="term" value="P:signal transduction"/>
    <property type="evidence" value="ECO:0007669"/>
    <property type="project" value="TreeGrafter"/>
</dbReference>
<keyword evidence="4 7" id="KW-0479">Metal-binding</keyword>